<name>A0ABX8RDE8_9CLOT</name>
<proteinExistence type="predicted"/>
<evidence type="ECO:0000313" key="1">
    <source>
        <dbReference type="EMBL" id="QXM07095.1"/>
    </source>
</evidence>
<keyword evidence="2" id="KW-1185">Reference proteome</keyword>
<dbReference type="EMBL" id="CP078093">
    <property type="protein sequence ID" value="QXM07095.1"/>
    <property type="molecule type" value="Genomic_DNA"/>
</dbReference>
<evidence type="ECO:0000313" key="2">
    <source>
        <dbReference type="Proteomes" id="UP000886818"/>
    </source>
</evidence>
<sequence length="248" mass="28703">MKKSFYISHFVRNALAPAARIIRPENPKSAEAIQTEDLDGDGKYEIIATYELYGEMYVMILKEERGKWYKLTIKGAGSGIDYMNFADITGKGKKDLLIGWQIGNIWNELDLYTWEKNTMKRIVHGLSYSKVDIFDRLEQKSVALALWSYTTGDVYDIQLVYWDGRKLAHVKDSRDYYTERVVPYYEQKVKDMPKSAFYWYYLADAQINGGTPKDALKSIVKGMALNEENPSKGEFLALRKKAKRNLIQ</sequence>
<organism evidence="1 2">
    <name type="scientific">Crassaminicella indica</name>
    <dbReference type="NCBI Taxonomy" id="2855394"/>
    <lineage>
        <taxon>Bacteria</taxon>
        <taxon>Bacillati</taxon>
        <taxon>Bacillota</taxon>
        <taxon>Clostridia</taxon>
        <taxon>Eubacteriales</taxon>
        <taxon>Clostridiaceae</taxon>
        <taxon>Crassaminicella</taxon>
    </lineage>
</organism>
<dbReference type="Proteomes" id="UP000886818">
    <property type="component" value="Chromosome"/>
</dbReference>
<accession>A0ABX8RDE8</accession>
<dbReference type="RefSeq" id="WP_218283784.1">
    <property type="nucleotide sequence ID" value="NZ_CP078093.1"/>
</dbReference>
<reference evidence="1" key="1">
    <citation type="submission" date="2021-07" db="EMBL/GenBank/DDBJ databases">
        <title>Complete genome sequence of Crassaminicella sp. 143-21, isolated from a deep-sea hydrothermal vent.</title>
        <authorList>
            <person name="Li X."/>
        </authorList>
    </citation>
    <scope>NUCLEOTIDE SEQUENCE</scope>
    <source>
        <strain evidence="1">143-21</strain>
    </source>
</reference>
<protein>
    <submittedName>
        <fullName evidence="1">VCBS repeat-containing protein</fullName>
    </submittedName>
</protein>
<gene>
    <name evidence="1" type="ORF">KVH43_05145</name>
</gene>